<evidence type="ECO:0008006" key="4">
    <source>
        <dbReference type="Google" id="ProtNLM"/>
    </source>
</evidence>
<evidence type="ECO:0000256" key="1">
    <source>
        <dbReference type="SAM" id="Phobius"/>
    </source>
</evidence>
<gene>
    <name evidence="2" type="ORF">ACFQ34_00820</name>
</gene>
<keyword evidence="1" id="KW-0812">Transmembrane</keyword>
<comment type="caution">
    <text evidence="2">The sequence shown here is derived from an EMBL/GenBank/DDBJ whole genome shotgun (WGS) entry which is preliminary data.</text>
</comment>
<feature type="transmembrane region" description="Helical" evidence="1">
    <location>
        <begin position="299"/>
        <end position="320"/>
    </location>
</feature>
<feature type="transmembrane region" description="Helical" evidence="1">
    <location>
        <begin position="469"/>
        <end position="490"/>
    </location>
</feature>
<dbReference type="EMBL" id="JBHTMB010000006">
    <property type="protein sequence ID" value="MFD1231816.1"/>
    <property type="molecule type" value="Genomic_DNA"/>
</dbReference>
<feature type="transmembrane region" description="Helical" evidence="1">
    <location>
        <begin position="410"/>
        <end position="427"/>
    </location>
</feature>
<evidence type="ECO:0000313" key="2">
    <source>
        <dbReference type="EMBL" id="MFD1231816.1"/>
    </source>
</evidence>
<keyword evidence="3" id="KW-1185">Reference proteome</keyword>
<accession>A0ABW3VAC8</accession>
<dbReference type="RefSeq" id="WP_346093565.1">
    <property type="nucleotide sequence ID" value="NZ_BAABKS010000080.1"/>
</dbReference>
<feature type="transmembrane region" description="Helical" evidence="1">
    <location>
        <begin position="326"/>
        <end position="355"/>
    </location>
</feature>
<proteinExistence type="predicted"/>
<protein>
    <recommendedName>
        <fullName evidence="4">4-amino-4-deoxy-L-arabinose transferase-like glycosyltransferase</fullName>
    </recommendedName>
</protein>
<reference evidence="3" key="1">
    <citation type="journal article" date="2019" name="Int. J. Syst. Evol. Microbiol.">
        <title>The Global Catalogue of Microorganisms (GCM) 10K type strain sequencing project: providing services to taxonomists for standard genome sequencing and annotation.</title>
        <authorList>
            <consortium name="The Broad Institute Genomics Platform"/>
            <consortium name="The Broad Institute Genome Sequencing Center for Infectious Disease"/>
            <person name="Wu L."/>
            <person name="Ma J."/>
        </authorList>
    </citation>
    <scope>NUCLEOTIDE SEQUENCE [LARGE SCALE GENOMIC DNA]</scope>
    <source>
        <strain evidence="3">CCUG 49018</strain>
    </source>
</reference>
<name>A0ABW3VAC8_9PSEU</name>
<keyword evidence="1" id="KW-1133">Transmembrane helix</keyword>
<feature type="transmembrane region" description="Helical" evidence="1">
    <location>
        <begin position="51"/>
        <end position="70"/>
    </location>
</feature>
<dbReference type="Proteomes" id="UP001597182">
    <property type="component" value="Unassembled WGS sequence"/>
</dbReference>
<feature type="transmembrane region" description="Helical" evidence="1">
    <location>
        <begin position="77"/>
        <end position="95"/>
    </location>
</feature>
<feature type="transmembrane region" description="Helical" evidence="1">
    <location>
        <begin position="271"/>
        <end position="292"/>
    </location>
</feature>
<organism evidence="2 3">
    <name type="scientific">Pseudonocardia benzenivorans</name>
    <dbReference type="NCBI Taxonomy" id="228005"/>
    <lineage>
        <taxon>Bacteria</taxon>
        <taxon>Bacillati</taxon>
        <taxon>Actinomycetota</taxon>
        <taxon>Actinomycetes</taxon>
        <taxon>Pseudonocardiales</taxon>
        <taxon>Pseudonocardiaceae</taxon>
        <taxon>Pseudonocardia</taxon>
    </lineage>
</organism>
<feature type="transmembrane region" description="Helical" evidence="1">
    <location>
        <begin position="439"/>
        <end position="463"/>
    </location>
</feature>
<evidence type="ECO:0000313" key="3">
    <source>
        <dbReference type="Proteomes" id="UP001597182"/>
    </source>
</evidence>
<feature type="transmembrane region" description="Helical" evidence="1">
    <location>
        <begin position="28"/>
        <end position="45"/>
    </location>
</feature>
<feature type="transmembrane region" description="Helical" evidence="1">
    <location>
        <begin position="367"/>
        <end position="390"/>
    </location>
</feature>
<feature type="transmembrane region" description="Helical" evidence="1">
    <location>
        <begin position="101"/>
        <end position="121"/>
    </location>
</feature>
<sequence>MATVTGAGATVGPGTAAPDGAAVRRRRWVRAVLVGLAAGGVVLGARATGLLIGGPGLLLTVVLVLLIPTSREFSRRVLLVGCVLVGWLPVLWWAPMPFAGLGRMTVALAATAALLAAWVAAAPQPARRLRALVPRFRVVDAYPVLVVGAGAVLLAPWLTVKTPVQSLGMLMLSWDNSAHFGMFHMIRTTGVTADVLPPPATGGPWQFASYPQGFHTLVAALVEVFDGPQVASVGGELLSYTRGAALLVVAATAMLVAGLVALPSLRRRPLLALPLATLVAAVFLLGPASSAFYDGFGNYVLACALVVAIALVVVPAARVLSPLHLLALAGAVVGVAQGWALLGVLAAPAALAALLPLRRGRWRTRPVRLLACVVVLVAAGACLARTVVVLATVGVPNPLVLTGGLSQPNLGLAIGAAAAAIVVPIGMRWWTRRPERPRLVALVAVPVAGVLCSVVLVVMQVAATGSVSYYGYKFMTAVEIVALCLLAVLGAHLGRRVTRRRWLVAPAALLSLVVAAAATQAFGWTFAQIPPGPTAGLETAAPAGLVSREMEYRLIDSPPTTADLAERVGGGAPDLPGIVVYLDVTDGYPVDPMMAAQWYFALTGTWTAEGNALASEITLHGRAMQDWATVAARILRARTDVWIAVRPQEAPALRALLPTRLAARVTTL</sequence>
<feature type="transmembrane region" description="Helical" evidence="1">
    <location>
        <begin position="244"/>
        <end position="265"/>
    </location>
</feature>
<feature type="transmembrane region" description="Helical" evidence="1">
    <location>
        <begin position="141"/>
        <end position="160"/>
    </location>
</feature>
<feature type="transmembrane region" description="Helical" evidence="1">
    <location>
        <begin position="502"/>
        <end position="524"/>
    </location>
</feature>
<keyword evidence="1" id="KW-0472">Membrane</keyword>